<organism evidence="1 2">
    <name type="scientific">Tetrapyrgos nigripes</name>
    <dbReference type="NCBI Taxonomy" id="182062"/>
    <lineage>
        <taxon>Eukaryota</taxon>
        <taxon>Fungi</taxon>
        <taxon>Dikarya</taxon>
        <taxon>Basidiomycota</taxon>
        <taxon>Agaricomycotina</taxon>
        <taxon>Agaricomycetes</taxon>
        <taxon>Agaricomycetidae</taxon>
        <taxon>Agaricales</taxon>
        <taxon>Marasmiineae</taxon>
        <taxon>Marasmiaceae</taxon>
        <taxon>Tetrapyrgos</taxon>
    </lineage>
</organism>
<dbReference type="Proteomes" id="UP000559256">
    <property type="component" value="Unassembled WGS sequence"/>
</dbReference>
<accession>A0A8H5C0K7</accession>
<protein>
    <submittedName>
        <fullName evidence="1">Uncharacterized protein</fullName>
    </submittedName>
</protein>
<dbReference type="OrthoDB" id="2851338at2759"/>
<sequence length="199" mass="22483">MGPGFLIVYSEPGKEGSLNKFQDLYNWHKHVSLPLHHLESFLSDDTTTFPCESYTFYTQTVHLAKLHLDESSLSSSLKSRNPTKYLVTHGITWGEDGESEKAVREWAETSVTELKKTKGWTGLGIPEGPEVQKVLIYFAVHESLTPEAAESYAQHVAGNMNMDWYNNEHVPLQLRLHHLKSFLSDARNSASDSFMGRSV</sequence>
<evidence type="ECO:0000313" key="2">
    <source>
        <dbReference type="Proteomes" id="UP000559256"/>
    </source>
</evidence>
<dbReference type="AlphaFoldDB" id="A0A8H5C0K7"/>
<proteinExistence type="predicted"/>
<keyword evidence="2" id="KW-1185">Reference proteome</keyword>
<comment type="caution">
    <text evidence="1">The sequence shown here is derived from an EMBL/GenBank/DDBJ whole genome shotgun (WGS) entry which is preliminary data.</text>
</comment>
<name>A0A8H5C0K7_9AGAR</name>
<dbReference type="EMBL" id="JAACJM010000301">
    <property type="protein sequence ID" value="KAF5332895.1"/>
    <property type="molecule type" value="Genomic_DNA"/>
</dbReference>
<evidence type="ECO:0000313" key="1">
    <source>
        <dbReference type="EMBL" id="KAF5332895.1"/>
    </source>
</evidence>
<reference evidence="1 2" key="1">
    <citation type="journal article" date="2020" name="ISME J.">
        <title>Uncovering the hidden diversity of litter-decomposition mechanisms in mushroom-forming fungi.</title>
        <authorList>
            <person name="Floudas D."/>
            <person name="Bentzer J."/>
            <person name="Ahren D."/>
            <person name="Johansson T."/>
            <person name="Persson P."/>
            <person name="Tunlid A."/>
        </authorList>
    </citation>
    <scope>NUCLEOTIDE SEQUENCE [LARGE SCALE GENOMIC DNA]</scope>
    <source>
        <strain evidence="1 2">CBS 291.85</strain>
    </source>
</reference>
<gene>
    <name evidence="1" type="ORF">D9758_017891</name>
</gene>